<dbReference type="InterPro" id="IPR011605">
    <property type="entry name" value="NusB_fam"/>
</dbReference>
<dbReference type="PANTHER" id="PTHR11078">
    <property type="entry name" value="N UTILIZATION SUBSTANCE PROTEIN B-RELATED"/>
    <property type="match status" value="1"/>
</dbReference>
<dbReference type="AlphaFoldDB" id="A0A7V8SVS0"/>
<dbReference type="GO" id="GO:0003723">
    <property type="term" value="F:RNA binding"/>
    <property type="evidence" value="ECO:0007669"/>
    <property type="project" value="UniProtKB-UniRule"/>
</dbReference>
<reference evidence="8" key="1">
    <citation type="submission" date="2020-06" db="EMBL/GenBank/DDBJ databases">
        <title>Legume-microbial interactions unlock mineral nutrients during tropical forest succession.</title>
        <authorList>
            <person name="Epihov D.Z."/>
        </authorList>
    </citation>
    <scope>NUCLEOTIDE SEQUENCE [LARGE SCALE GENOMIC DNA]</scope>
    <source>
        <strain evidence="8">Pan2503</strain>
    </source>
</reference>
<evidence type="ECO:0000256" key="4">
    <source>
        <dbReference type="ARBA" id="ARBA00023015"/>
    </source>
</evidence>
<organism evidence="8 9">
    <name type="scientific">Candidatus Acidiferrum panamense</name>
    <dbReference type="NCBI Taxonomy" id="2741543"/>
    <lineage>
        <taxon>Bacteria</taxon>
        <taxon>Pseudomonadati</taxon>
        <taxon>Acidobacteriota</taxon>
        <taxon>Terriglobia</taxon>
        <taxon>Candidatus Acidiferrales</taxon>
        <taxon>Candidatus Acidiferrum</taxon>
    </lineage>
</organism>
<evidence type="ECO:0000256" key="5">
    <source>
        <dbReference type="ARBA" id="ARBA00023163"/>
    </source>
</evidence>
<comment type="function">
    <text evidence="6">Involved in transcription antitermination. Required for transcription of ribosomal RNA (rRNA) genes. Binds specifically to the boxA antiterminator sequence of the ribosomal RNA (rrn) operons.</text>
</comment>
<evidence type="ECO:0000313" key="8">
    <source>
        <dbReference type="EMBL" id="MBA0084164.1"/>
    </source>
</evidence>
<dbReference type="InterPro" id="IPR035926">
    <property type="entry name" value="NusB-like_sf"/>
</dbReference>
<dbReference type="EMBL" id="JACDQQ010000398">
    <property type="protein sequence ID" value="MBA0084164.1"/>
    <property type="molecule type" value="Genomic_DNA"/>
</dbReference>
<evidence type="ECO:0000256" key="3">
    <source>
        <dbReference type="ARBA" id="ARBA00022884"/>
    </source>
</evidence>
<evidence type="ECO:0000259" key="7">
    <source>
        <dbReference type="Pfam" id="PF01029"/>
    </source>
</evidence>
<dbReference type="Gene3D" id="1.10.940.10">
    <property type="entry name" value="NusB-like"/>
    <property type="match status" value="1"/>
</dbReference>
<dbReference type="NCBIfam" id="TIGR01951">
    <property type="entry name" value="nusB"/>
    <property type="match status" value="1"/>
</dbReference>
<keyword evidence="4 6" id="KW-0805">Transcription regulation</keyword>
<evidence type="ECO:0000313" key="9">
    <source>
        <dbReference type="Proteomes" id="UP000567293"/>
    </source>
</evidence>
<keyword evidence="3 6" id="KW-0694">RNA-binding</keyword>
<dbReference type="GO" id="GO:0031564">
    <property type="term" value="P:transcription antitermination"/>
    <property type="evidence" value="ECO:0007669"/>
    <property type="project" value="UniProtKB-KW"/>
</dbReference>
<proteinExistence type="inferred from homology"/>
<evidence type="ECO:0000256" key="2">
    <source>
        <dbReference type="ARBA" id="ARBA00022814"/>
    </source>
</evidence>
<sequence>MQMLFQWDMSQQDPPKLEAKFWKSAKGADKTREFANQLFEGAAKDVAALDDIIGKHCENWRFERLAAIDRAILRLAIHEMSSSDTPPKVVLNEAVELAKKFSSEESGAFVNGVLDSVLKSLTVT</sequence>
<name>A0A7V8SVS0_9BACT</name>
<gene>
    <name evidence="6 8" type="primary">nusB</name>
    <name evidence="8" type="ORF">HRJ53_04140</name>
</gene>
<evidence type="ECO:0000256" key="6">
    <source>
        <dbReference type="HAMAP-Rule" id="MF_00073"/>
    </source>
</evidence>
<keyword evidence="5 6" id="KW-0804">Transcription</keyword>
<keyword evidence="2 6" id="KW-0889">Transcription antitermination</keyword>
<feature type="domain" description="NusB/RsmB/TIM44" evidence="7">
    <location>
        <begin position="1"/>
        <end position="119"/>
    </location>
</feature>
<dbReference type="PANTHER" id="PTHR11078:SF3">
    <property type="entry name" value="ANTITERMINATION NUSB DOMAIN-CONTAINING PROTEIN"/>
    <property type="match status" value="1"/>
</dbReference>
<protein>
    <recommendedName>
        <fullName evidence="6">Transcription antitermination protein NusB</fullName>
    </recommendedName>
    <alternativeName>
        <fullName evidence="6">Antitermination factor NusB</fullName>
    </alternativeName>
</protein>
<dbReference type="SUPFAM" id="SSF48013">
    <property type="entry name" value="NusB-like"/>
    <property type="match status" value="1"/>
</dbReference>
<dbReference type="GO" id="GO:0005829">
    <property type="term" value="C:cytosol"/>
    <property type="evidence" value="ECO:0007669"/>
    <property type="project" value="TreeGrafter"/>
</dbReference>
<comment type="caution">
    <text evidence="8">The sequence shown here is derived from an EMBL/GenBank/DDBJ whole genome shotgun (WGS) entry which is preliminary data.</text>
</comment>
<keyword evidence="9" id="KW-1185">Reference proteome</keyword>
<dbReference type="InterPro" id="IPR006027">
    <property type="entry name" value="NusB_RsmB_TIM44"/>
</dbReference>
<evidence type="ECO:0000256" key="1">
    <source>
        <dbReference type="ARBA" id="ARBA00005952"/>
    </source>
</evidence>
<dbReference type="GO" id="GO:0006353">
    <property type="term" value="P:DNA-templated transcription termination"/>
    <property type="evidence" value="ECO:0007669"/>
    <property type="project" value="UniProtKB-UniRule"/>
</dbReference>
<dbReference type="Proteomes" id="UP000567293">
    <property type="component" value="Unassembled WGS sequence"/>
</dbReference>
<accession>A0A7V8SVS0</accession>
<dbReference type="HAMAP" id="MF_00073">
    <property type="entry name" value="NusB"/>
    <property type="match status" value="1"/>
</dbReference>
<comment type="similarity">
    <text evidence="1 6">Belongs to the NusB family.</text>
</comment>
<dbReference type="Pfam" id="PF01029">
    <property type="entry name" value="NusB"/>
    <property type="match status" value="1"/>
</dbReference>